<dbReference type="AlphaFoldDB" id="A0A371ENR6"/>
<name>A0A371ENR6_MUCPR</name>
<comment type="caution">
    <text evidence="1">The sequence shown here is derived from an EMBL/GenBank/DDBJ whole genome shotgun (WGS) entry which is preliminary data.</text>
</comment>
<sequence length="137" mass="15976">MWKLIDTLSKKKLMKELFVCHSFQLHNKWLIFLSKGFLDLSMNFLLARGRSFPDSNLFFIWATNMTKPYWKRELNDVSRRVNTGRLKPYVSDVKKLQVNVFRAHETQGTVKDDGVQYACNSVTPIKAIEQKATTTKS</sequence>
<dbReference type="EMBL" id="QJKJ01012881">
    <property type="protein sequence ID" value="RDX67697.1"/>
    <property type="molecule type" value="Genomic_DNA"/>
</dbReference>
<evidence type="ECO:0000313" key="2">
    <source>
        <dbReference type="Proteomes" id="UP000257109"/>
    </source>
</evidence>
<protein>
    <submittedName>
        <fullName evidence="1">Uncharacterized protein</fullName>
    </submittedName>
</protein>
<reference evidence="1" key="1">
    <citation type="submission" date="2018-05" db="EMBL/GenBank/DDBJ databases">
        <title>Draft genome of Mucuna pruriens seed.</title>
        <authorList>
            <person name="Nnadi N.E."/>
            <person name="Vos R."/>
            <person name="Hasami M.H."/>
            <person name="Devisetty U.K."/>
            <person name="Aguiy J.C."/>
        </authorList>
    </citation>
    <scope>NUCLEOTIDE SEQUENCE [LARGE SCALE GENOMIC DNA]</scope>
    <source>
        <strain evidence="1">JCA_2017</strain>
    </source>
</reference>
<accession>A0A371ENR6</accession>
<gene>
    <name evidence="1" type="ORF">CR513_53390</name>
</gene>
<feature type="non-terminal residue" evidence="1">
    <location>
        <position position="1"/>
    </location>
</feature>
<proteinExistence type="predicted"/>
<dbReference type="Proteomes" id="UP000257109">
    <property type="component" value="Unassembled WGS sequence"/>
</dbReference>
<evidence type="ECO:0000313" key="1">
    <source>
        <dbReference type="EMBL" id="RDX67697.1"/>
    </source>
</evidence>
<keyword evidence="2" id="KW-1185">Reference proteome</keyword>
<organism evidence="1 2">
    <name type="scientific">Mucuna pruriens</name>
    <name type="common">Velvet bean</name>
    <name type="synonym">Dolichos pruriens</name>
    <dbReference type="NCBI Taxonomy" id="157652"/>
    <lineage>
        <taxon>Eukaryota</taxon>
        <taxon>Viridiplantae</taxon>
        <taxon>Streptophyta</taxon>
        <taxon>Embryophyta</taxon>
        <taxon>Tracheophyta</taxon>
        <taxon>Spermatophyta</taxon>
        <taxon>Magnoliopsida</taxon>
        <taxon>eudicotyledons</taxon>
        <taxon>Gunneridae</taxon>
        <taxon>Pentapetalae</taxon>
        <taxon>rosids</taxon>
        <taxon>fabids</taxon>
        <taxon>Fabales</taxon>
        <taxon>Fabaceae</taxon>
        <taxon>Papilionoideae</taxon>
        <taxon>50 kb inversion clade</taxon>
        <taxon>NPAAA clade</taxon>
        <taxon>indigoferoid/millettioid clade</taxon>
        <taxon>Phaseoleae</taxon>
        <taxon>Mucuna</taxon>
    </lineage>
</organism>